<dbReference type="PANTHER" id="PTHR10003">
    <property type="entry name" value="SUPEROXIDE DISMUTASE CU-ZN -RELATED"/>
    <property type="match status" value="1"/>
</dbReference>
<reference evidence="4 5" key="1">
    <citation type="journal article" date="2018" name="Gigascience">
        <title>Genomes of trombidid mites reveal novel predicted allergens and laterally-transferred genes associated with secondary metabolism.</title>
        <authorList>
            <person name="Dong X."/>
            <person name="Chaisiri K."/>
            <person name="Xia D."/>
            <person name="Armstrong S.D."/>
            <person name="Fang Y."/>
            <person name="Donnelly M.J."/>
            <person name="Kadowaki T."/>
            <person name="McGarry J.W."/>
            <person name="Darby A.C."/>
            <person name="Makepeace B.L."/>
        </authorList>
    </citation>
    <scope>NUCLEOTIDE SEQUENCE [LARGE SCALE GENOMIC DNA]</scope>
    <source>
        <strain evidence="4">UoL-WK</strain>
    </source>
</reference>
<dbReference type="CDD" id="cd00305">
    <property type="entry name" value="Cu-Zn_Superoxide_Dismutase"/>
    <property type="match status" value="1"/>
</dbReference>
<comment type="caution">
    <text evidence="4">The sequence shown here is derived from an EMBL/GenBank/DDBJ whole genome shotgun (WGS) entry which is preliminary data.</text>
</comment>
<accession>A0A3S3P3U0</accession>
<dbReference type="OrthoDB" id="2015551at2759"/>
<evidence type="ECO:0000256" key="1">
    <source>
        <dbReference type="SAM" id="MobiDB-lite"/>
    </source>
</evidence>
<dbReference type="STRING" id="1965070.A0A3S3P3U0"/>
<proteinExistence type="predicted"/>
<keyword evidence="5" id="KW-1185">Reference proteome</keyword>
<dbReference type="AlphaFoldDB" id="A0A3S3P3U0"/>
<feature type="compositionally biased region" description="Basic and acidic residues" evidence="1">
    <location>
        <begin position="162"/>
        <end position="185"/>
    </location>
</feature>
<organism evidence="4 5">
    <name type="scientific">Dinothrombium tinctorium</name>
    <dbReference type="NCBI Taxonomy" id="1965070"/>
    <lineage>
        <taxon>Eukaryota</taxon>
        <taxon>Metazoa</taxon>
        <taxon>Ecdysozoa</taxon>
        <taxon>Arthropoda</taxon>
        <taxon>Chelicerata</taxon>
        <taxon>Arachnida</taxon>
        <taxon>Acari</taxon>
        <taxon>Acariformes</taxon>
        <taxon>Trombidiformes</taxon>
        <taxon>Prostigmata</taxon>
        <taxon>Anystina</taxon>
        <taxon>Parasitengona</taxon>
        <taxon>Trombidioidea</taxon>
        <taxon>Trombidiidae</taxon>
        <taxon>Dinothrombium</taxon>
    </lineage>
</organism>
<feature type="region of interest" description="Disordered" evidence="1">
    <location>
        <begin position="215"/>
        <end position="332"/>
    </location>
</feature>
<protein>
    <submittedName>
        <fullName evidence="4">Superoxide dismutase [Cu-Zn] 2-like protein</fullName>
    </submittedName>
</protein>
<evidence type="ECO:0000259" key="3">
    <source>
        <dbReference type="Pfam" id="PF00080"/>
    </source>
</evidence>
<feature type="chain" id="PRO_5018678962" evidence="2">
    <location>
        <begin position="21"/>
        <end position="650"/>
    </location>
</feature>
<feature type="domain" description="Superoxide dismutase copper/zinc binding" evidence="3">
    <location>
        <begin position="516"/>
        <end position="629"/>
    </location>
</feature>
<dbReference type="SUPFAM" id="SSF49329">
    <property type="entry name" value="Cu,Zn superoxide dismutase-like"/>
    <property type="match status" value="1"/>
</dbReference>
<sequence length="650" mass="73993">MKLIVVLIIITSFLLLRCEAFQDEQQQQQEQQKRGKEKDDFDVTKLLERLGSDVQTLESQLTEEEKRKLAQQNCSIACTFQLAELKKDFSNLLKAYFLLCDEIRHISGHLIVHEQALKNIGLYTLSNELSRRQEGNVVDSHRPDHQEGPHGVRISQGSKVNISEESKDSHSHEGEIHQHVKVTRKETKVMRKQRVVNNGTHTIIYTTVQKIVDGVPLPPETTEQVVRNQPDSESIGAYEKRRKSRKRRLHKREIDSDNDQQPVNRPSNEPFKRRGDVDITPDEDPKFEEITEAPVVVSESAPTTEVSQSAPSELPKGKQQEDIQSNDSLFGECPNDPGCSNFQGCSQLHKVSVTTEEFKQKYLKWVQRLIGQRNIGDTFILYPQKITSRRSVDEDYHQGKQSIDYNIQEQYERKGPQNEEAQSSTDYYDKAASKSIYATCDMQPNRHIPLLLQQDVEGRINMWQNFYGGPVFMQIKLRGLKTRLNSRQSNSRFKRESNILPNHYPYNDLQYDQRQGSSACVHGFHVHEFGNLTKGCQFTGPHYNPRGLLHGGPMDIIRHEGDLGNLVCNENGTVETETSFVKISLSGEHSIIGRSLVIHSQPDDYGRNPSNIASATNGNSGPKIACCVIEKVDRLPRLAFDGRPTDNSNI</sequence>
<evidence type="ECO:0000313" key="4">
    <source>
        <dbReference type="EMBL" id="RWS07489.1"/>
    </source>
</evidence>
<evidence type="ECO:0000256" key="2">
    <source>
        <dbReference type="SAM" id="SignalP"/>
    </source>
</evidence>
<keyword evidence="2" id="KW-0732">Signal</keyword>
<dbReference type="GO" id="GO:0006801">
    <property type="term" value="P:superoxide metabolic process"/>
    <property type="evidence" value="ECO:0007669"/>
    <property type="project" value="InterPro"/>
</dbReference>
<dbReference type="InterPro" id="IPR001424">
    <property type="entry name" value="SOD_Cu_Zn_dom"/>
</dbReference>
<feature type="region of interest" description="Disordered" evidence="1">
    <location>
        <begin position="161"/>
        <end position="185"/>
    </location>
</feature>
<dbReference type="InterPro" id="IPR024134">
    <property type="entry name" value="SOD_Cu/Zn_/chaperone"/>
</dbReference>
<feature type="compositionally biased region" description="Polar residues" evidence="1">
    <location>
        <begin position="221"/>
        <end position="232"/>
    </location>
</feature>
<dbReference type="InterPro" id="IPR036423">
    <property type="entry name" value="SOD-like_Cu/Zn_dom_sf"/>
</dbReference>
<evidence type="ECO:0000313" key="5">
    <source>
        <dbReference type="Proteomes" id="UP000285301"/>
    </source>
</evidence>
<dbReference type="Gene3D" id="2.60.40.200">
    <property type="entry name" value="Superoxide dismutase, copper/zinc binding domain"/>
    <property type="match status" value="1"/>
</dbReference>
<gene>
    <name evidence="4" type="ORF">B4U79_08087</name>
</gene>
<feature type="compositionally biased region" description="Basic residues" evidence="1">
    <location>
        <begin position="240"/>
        <end position="251"/>
    </location>
</feature>
<name>A0A3S3P3U0_9ACAR</name>
<feature type="signal peptide" evidence="2">
    <location>
        <begin position="1"/>
        <end position="20"/>
    </location>
</feature>
<feature type="non-terminal residue" evidence="4">
    <location>
        <position position="650"/>
    </location>
</feature>
<dbReference type="PRINTS" id="PR00068">
    <property type="entry name" value="CUZNDISMTASE"/>
</dbReference>
<dbReference type="Pfam" id="PF00080">
    <property type="entry name" value="Sod_Cu"/>
    <property type="match status" value="1"/>
</dbReference>
<dbReference type="EMBL" id="NCKU01003448">
    <property type="protein sequence ID" value="RWS07489.1"/>
    <property type="molecule type" value="Genomic_DNA"/>
</dbReference>
<feature type="compositionally biased region" description="Basic and acidic residues" evidence="1">
    <location>
        <begin position="270"/>
        <end position="289"/>
    </location>
</feature>
<dbReference type="Proteomes" id="UP000285301">
    <property type="component" value="Unassembled WGS sequence"/>
</dbReference>
<feature type="compositionally biased region" description="Polar residues" evidence="1">
    <location>
        <begin position="300"/>
        <end position="311"/>
    </location>
</feature>
<dbReference type="GO" id="GO:0005507">
    <property type="term" value="F:copper ion binding"/>
    <property type="evidence" value="ECO:0007669"/>
    <property type="project" value="InterPro"/>
</dbReference>